<dbReference type="Gene3D" id="4.10.240.10">
    <property type="entry name" value="Zn(2)-C6 fungal-type DNA-binding domain"/>
    <property type="match status" value="1"/>
</dbReference>
<evidence type="ECO:0000256" key="1">
    <source>
        <dbReference type="ARBA" id="ARBA00023015"/>
    </source>
</evidence>
<keyword evidence="2" id="KW-0238">DNA-binding</keyword>
<dbReference type="PROSITE" id="PS50048">
    <property type="entry name" value="ZN2_CY6_FUNGAL_2"/>
    <property type="match status" value="1"/>
</dbReference>
<accession>A0AAD6NAS5</accession>
<evidence type="ECO:0000313" key="8">
    <source>
        <dbReference type="Proteomes" id="UP001219568"/>
    </source>
</evidence>
<proteinExistence type="predicted"/>
<reference evidence="7" key="1">
    <citation type="journal article" date="2023" name="IMA Fungus">
        <title>Comparative genomic study of the Penicillium genus elucidates a diverse pangenome and 15 lateral gene transfer events.</title>
        <authorList>
            <person name="Petersen C."/>
            <person name="Sorensen T."/>
            <person name="Nielsen M.R."/>
            <person name="Sondergaard T.E."/>
            <person name="Sorensen J.L."/>
            <person name="Fitzpatrick D.A."/>
            <person name="Frisvad J.C."/>
            <person name="Nielsen K.L."/>
        </authorList>
    </citation>
    <scope>NUCLEOTIDE SEQUENCE</scope>
    <source>
        <strain evidence="7">IBT 15450</strain>
    </source>
</reference>
<dbReference type="SMART" id="SM00066">
    <property type="entry name" value="GAL4"/>
    <property type="match status" value="1"/>
</dbReference>
<dbReference type="GO" id="GO:0003677">
    <property type="term" value="F:DNA binding"/>
    <property type="evidence" value="ECO:0007669"/>
    <property type="project" value="UniProtKB-KW"/>
</dbReference>
<dbReference type="InterPro" id="IPR036864">
    <property type="entry name" value="Zn2-C6_fun-type_DNA-bd_sf"/>
</dbReference>
<dbReference type="PANTHER" id="PTHR46910">
    <property type="entry name" value="TRANSCRIPTION FACTOR PDR1"/>
    <property type="match status" value="1"/>
</dbReference>
<evidence type="ECO:0000256" key="5">
    <source>
        <dbReference type="SAM" id="MobiDB-lite"/>
    </source>
</evidence>
<dbReference type="InterPro" id="IPR050987">
    <property type="entry name" value="AtrR-like"/>
</dbReference>
<organism evidence="7 8">
    <name type="scientific">Penicillium canescens</name>
    <dbReference type="NCBI Taxonomy" id="5083"/>
    <lineage>
        <taxon>Eukaryota</taxon>
        <taxon>Fungi</taxon>
        <taxon>Dikarya</taxon>
        <taxon>Ascomycota</taxon>
        <taxon>Pezizomycotina</taxon>
        <taxon>Eurotiomycetes</taxon>
        <taxon>Eurotiomycetidae</taxon>
        <taxon>Eurotiales</taxon>
        <taxon>Aspergillaceae</taxon>
        <taxon>Penicillium</taxon>
    </lineage>
</organism>
<feature type="region of interest" description="Disordered" evidence="5">
    <location>
        <begin position="1"/>
        <end position="32"/>
    </location>
</feature>
<gene>
    <name evidence="7" type="ORF">N7460_006604</name>
</gene>
<dbReference type="GO" id="GO:0008270">
    <property type="term" value="F:zinc ion binding"/>
    <property type="evidence" value="ECO:0007669"/>
    <property type="project" value="InterPro"/>
</dbReference>
<reference evidence="7" key="2">
    <citation type="submission" date="2023-01" db="EMBL/GenBank/DDBJ databases">
        <authorList>
            <person name="Petersen C."/>
        </authorList>
    </citation>
    <scope>NUCLEOTIDE SEQUENCE</scope>
    <source>
        <strain evidence="7">IBT 15450</strain>
    </source>
</reference>
<dbReference type="Proteomes" id="UP001219568">
    <property type="component" value="Unassembled WGS sequence"/>
</dbReference>
<dbReference type="Pfam" id="PF00172">
    <property type="entry name" value="Zn_clus"/>
    <property type="match status" value="1"/>
</dbReference>
<name>A0AAD6NAS5_PENCN</name>
<keyword evidence="3" id="KW-0804">Transcription</keyword>
<dbReference type="InterPro" id="IPR001138">
    <property type="entry name" value="Zn2Cys6_DnaBD"/>
</dbReference>
<keyword evidence="4" id="KW-0539">Nucleus</keyword>
<feature type="domain" description="Zn(2)-C6 fungal-type" evidence="6">
    <location>
        <begin position="40"/>
        <end position="69"/>
    </location>
</feature>
<dbReference type="SUPFAM" id="SSF57701">
    <property type="entry name" value="Zn2/Cys6 DNA-binding domain"/>
    <property type="match status" value="1"/>
</dbReference>
<dbReference type="EMBL" id="JAQJZL010000004">
    <property type="protein sequence ID" value="KAJ6045249.1"/>
    <property type="molecule type" value="Genomic_DNA"/>
</dbReference>
<evidence type="ECO:0000313" key="7">
    <source>
        <dbReference type="EMBL" id="KAJ6045249.1"/>
    </source>
</evidence>
<comment type="caution">
    <text evidence="7">The sequence shown here is derived from an EMBL/GenBank/DDBJ whole genome shotgun (WGS) entry which is preliminary data.</text>
</comment>
<keyword evidence="1" id="KW-0805">Transcription regulation</keyword>
<evidence type="ECO:0000259" key="6">
    <source>
        <dbReference type="PROSITE" id="PS50048"/>
    </source>
</evidence>
<keyword evidence="8" id="KW-1185">Reference proteome</keyword>
<evidence type="ECO:0000256" key="3">
    <source>
        <dbReference type="ARBA" id="ARBA00023163"/>
    </source>
</evidence>
<dbReference type="PANTHER" id="PTHR46910:SF1">
    <property type="entry name" value="MISCELLANEOUS ZN(II)2CYS6 TRANSCRIPTION FACTOR (EUROFUNG)-RELATED"/>
    <property type="match status" value="1"/>
</dbReference>
<sequence>MDAVPTSPVPQRIERRSTFGETLSPHPSPWAPRVKSVTSACERCRRRKIRCDGETPCATCHRFAVTCVRPPNFRDRTSSETHTALENRVRQLEARISQMRSDQPDSRIMTPSFRLDTNFKPHGRSASFDKLEQVGNLFPNDSASALDIPQIEIVSYSGASSPASLCPTPSMLSAVSGASSPMTPGWDEWLMPPNIPFTLSPPISACPSPACDTISYLTPAGVETSSISRRSSISSLGLDPDANLSSLEFVSLADEDFPIMALESFGHGAEASRSTDSASHPARSLTLPTRFEMDTLLDVFCERAGSFGYHADHSLFQHFLDLIDAPELGIFPGQARLYSVAMAKFHVYMSMAIAMRIKTDGRPTERELLENCYQLAMQETRSSHFWEQTGSVDAAMLFAVFAGASEQGLVQSSGNV</sequence>
<evidence type="ECO:0000256" key="2">
    <source>
        <dbReference type="ARBA" id="ARBA00023125"/>
    </source>
</evidence>
<dbReference type="GO" id="GO:0000981">
    <property type="term" value="F:DNA-binding transcription factor activity, RNA polymerase II-specific"/>
    <property type="evidence" value="ECO:0007669"/>
    <property type="project" value="InterPro"/>
</dbReference>
<evidence type="ECO:0000256" key="4">
    <source>
        <dbReference type="ARBA" id="ARBA00023242"/>
    </source>
</evidence>
<protein>
    <recommendedName>
        <fullName evidence="6">Zn(2)-C6 fungal-type domain-containing protein</fullName>
    </recommendedName>
</protein>
<dbReference type="CDD" id="cd00067">
    <property type="entry name" value="GAL4"/>
    <property type="match status" value="1"/>
</dbReference>
<dbReference type="PROSITE" id="PS00463">
    <property type="entry name" value="ZN2_CY6_FUNGAL_1"/>
    <property type="match status" value="1"/>
</dbReference>
<dbReference type="AlphaFoldDB" id="A0AAD6NAS5"/>